<dbReference type="AlphaFoldDB" id="T2GE20"/>
<dbReference type="InterPro" id="IPR006674">
    <property type="entry name" value="HD_domain"/>
</dbReference>
<evidence type="ECO:0000313" key="4">
    <source>
        <dbReference type="Proteomes" id="UP000016587"/>
    </source>
</evidence>
<feature type="domain" description="HD" evidence="1">
    <location>
        <begin position="112"/>
        <end position="238"/>
    </location>
</feature>
<dbReference type="PROSITE" id="PS51831">
    <property type="entry name" value="HD"/>
    <property type="match status" value="1"/>
</dbReference>
<dbReference type="HOGENOM" id="CLU_048246_4_2_7"/>
<dbReference type="KEGG" id="dgg:DGI_2640"/>
<dbReference type="InterPro" id="IPR052340">
    <property type="entry name" value="RNase_Y/CdgJ"/>
</dbReference>
<dbReference type="PROSITE" id="PS51833">
    <property type="entry name" value="HDOD"/>
    <property type="match status" value="1"/>
</dbReference>
<organism evidence="3 4">
    <name type="scientific">Megalodesulfovibrio gigas (strain ATCC 19364 / DSM 1382 / NCIMB 9332 / VKM B-1759)</name>
    <name type="common">Desulfovibrio gigas</name>
    <dbReference type="NCBI Taxonomy" id="1121448"/>
    <lineage>
        <taxon>Bacteria</taxon>
        <taxon>Pseudomonadati</taxon>
        <taxon>Thermodesulfobacteriota</taxon>
        <taxon>Desulfovibrionia</taxon>
        <taxon>Desulfovibrionales</taxon>
        <taxon>Desulfovibrionaceae</taxon>
        <taxon>Megalodesulfovibrio</taxon>
    </lineage>
</organism>
<dbReference type="InterPro" id="IPR003607">
    <property type="entry name" value="HD/PDEase_dom"/>
</dbReference>
<evidence type="ECO:0000259" key="1">
    <source>
        <dbReference type="PROSITE" id="PS51831"/>
    </source>
</evidence>
<keyword evidence="4" id="KW-1185">Reference proteome</keyword>
<evidence type="ECO:0000259" key="2">
    <source>
        <dbReference type="PROSITE" id="PS51833"/>
    </source>
</evidence>
<name>T2GE20_MEGG1</name>
<dbReference type="EMBL" id="CP006585">
    <property type="protein sequence ID" value="AGW14371.1"/>
    <property type="molecule type" value="Genomic_DNA"/>
</dbReference>
<sequence length="287" mass="30868">MSHIVSPDLVKDRIERLPLLSATASALLQLLQREQYSQAEVVRLVETDAALTTCILKVVNAPSFGLGQQVHSVARAVSFLGDKLVTAIALGNCAHQVYNHALGGYEGSAGQLWEHSLATAIAAREFARLMTPPVPLGLAFTAGIVHDIGKSVLSEFLEGRSQSLLETLDAQEIEDFALAEAQALGTDHARLGALLARRWQLPEPLVQAIAYHHTPSRAAPPWQGLCCAVHLGDALAMCLGLDTGCDALQYGLDDLTCATPDLSPAVMDVLVFTVHHEFQKTRTMFFG</sequence>
<dbReference type="Pfam" id="PF08668">
    <property type="entry name" value="HDOD"/>
    <property type="match status" value="1"/>
</dbReference>
<dbReference type="InterPro" id="IPR013976">
    <property type="entry name" value="HDOD"/>
</dbReference>
<dbReference type="STRING" id="1121448.DGI_2640"/>
<dbReference type="SMART" id="SM00471">
    <property type="entry name" value="HDc"/>
    <property type="match status" value="1"/>
</dbReference>
<dbReference type="eggNOG" id="COG1639">
    <property type="taxonomic scope" value="Bacteria"/>
</dbReference>
<proteinExistence type="predicted"/>
<dbReference type="PANTHER" id="PTHR33525:SF3">
    <property type="entry name" value="RIBONUCLEASE Y"/>
    <property type="match status" value="1"/>
</dbReference>
<gene>
    <name evidence="3" type="ORF">DGI_2640</name>
</gene>
<accession>T2GE20</accession>
<dbReference type="SUPFAM" id="SSF109604">
    <property type="entry name" value="HD-domain/PDEase-like"/>
    <property type="match status" value="1"/>
</dbReference>
<dbReference type="NCBIfam" id="TIGR00277">
    <property type="entry name" value="HDIG"/>
    <property type="match status" value="1"/>
</dbReference>
<feature type="domain" description="HDOD" evidence="2">
    <location>
        <begin position="17"/>
        <end position="215"/>
    </location>
</feature>
<dbReference type="Gene3D" id="1.10.3210.10">
    <property type="entry name" value="Hypothetical protein af1432"/>
    <property type="match status" value="1"/>
</dbReference>
<dbReference type="OrthoDB" id="9803649at2"/>
<evidence type="ECO:0000313" key="3">
    <source>
        <dbReference type="EMBL" id="AGW14371.1"/>
    </source>
</evidence>
<dbReference type="InterPro" id="IPR006675">
    <property type="entry name" value="HDIG_dom"/>
</dbReference>
<dbReference type="Proteomes" id="UP000016587">
    <property type="component" value="Chromosome"/>
</dbReference>
<dbReference type="PATRIC" id="fig|1121448.10.peg.2591"/>
<reference evidence="3 4" key="1">
    <citation type="journal article" date="2013" name="J. Bacteriol.">
        <title>Roles of HynAB and Ech, the only two hydrogenases found in the model sulfate reducer Desulfovibrio gigas.</title>
        <authorList>
            <person name="Morais-Silva F.O."/>
            <person name="Santos C.I."/>
            <person name="Rodrigues R."/>
            <person name="Pereira I.A."/>
            <person name="Rodrigues-Pousada C."/>
        </authorList>
    </citation>
    <scope>NUCLEOTIDE SEQUENCE [LARGE SCALE GENOMIC DNA]</scope>
    <source>
        <strain evidence="4">ATCC 19364 / DSM 1382 / NCIMB 9332 / VKM B-1759</strain>
    </source>
</reference>
<reference evidence="4" key="2">
    <citation type="submission" date="2013-07" db="EMBL/GenBank/DDBJ databases">
        <authorList>
            <person name="Morais-Silva F.O."/>
            <person name="Rezende A.M."/>
            <person name="Pimentel C."/>
            <person name="Resende D.M."/>
            <person name="Santos C.I."/>
            <person name="Clemente C."/>
            <person name="de Oliveira L.M."/>
            <person name="da Silva S.M."/>
            <person name="Costa D.A."/>
            <person name="Varela-Raposo A."/>
            <person name="Horacio E.C.A."/>
            <person name="Matos M."/>
            <person name="Flores O."/>
            <person name="Ruiz J.C."/>
            <person name="Rodrigues-Pousada C."/>
        </authorList>
    </citation>
    <scope>NUCLEOTIDE SEQUENCE [LARGE SCALE GENOMIC DNA]</scope>
    <source>
        <strain evidence="4">ATCC 19364 / DSM 1382 / NCIMB 9332 / VKM B-1759</strain>
    </source>
</reference>
<dbReference type="RefSeq" id="WP_021761384.1">
    <property type="nucleotide sequence ID" value="NC_022444.1"/>
</dbReference>
<dbReference type="PANTHER" id="PTHR33525">
    <property type="match status" value="1"/>
</dbReference>
<protein>
    <submittedName>
        <fullName evidence="3">Putative signal transduction protein</fullName>
    </submittedName>
</protein>